<dbReference type="Proteomes" id="UP001177872">
    <property type="component" value="Unassembled WGS sequence"/>
</dbReference>
<evidence type="ECO:0000313" key="2">
    <source>
        <dbReference type="EMBL" id="MDQ1860981.1"/>
    </source>
</evidence>
<reference evidence="2" key="1">
    <citation type="submission" date="2023-07" db="EMBL/GenBank/DDBJ databases">
        <title>In vitro acaricidal activity of Serratia ureilytica strains isolated from Mimosa pudica nodules againts the dust mite Tyrophagus putrescentiae.</title>
        <authorList>
            <person name="Wong-Villareal A."/>
            <person name="Cerqueda-Garcia D."/>
        </authorList>
    </citation>
    <scope>NUCLEOTIDE SEQUENCE</scope>
    <source>
        <strain evidence="2">UTS2</strain>
    </source>
</reference>
<keyword evidence="2" id="KW-0649">Protein kinase inhibitor</keyword>
<dbReference type="GO" id="GO:0004860">
    <property type="term" value="F:protein kinase inhibitor activity"/>
    <property type="evidence" value="ECO:0007669"/>
    <property type="project" value="UniProtKB-KW"/>
</dbReference>
<organism evidence="2 3">
    <name type="scientific">Serratia ureilytica</name>
    <dbReference type="NCBI Taxonomy" id="300181"/>
    <lineage>
        <taxon>Bacteria</taxon>
        <taxon>Pseudomonadati</taxon>
        <taxon>Pseudomonadota</taxon>
        <taxon>Gammaproteobacteria</taxon>
        <taxon>Enterobacterales</taxon>
        <taxon>Yersiniaceae</taxon>
        <taxon>Serratia</taxon>
    </lineage>
</organism>
<comment type="caution">
    <text evidence="2">The sequence shown here is derived from an EMBL/GenBank/DDBJ whole genome shotgun (WGS) entry which is preliminary data.</text>
</comment>
<dbReference type="InterPro" id="IPR008914">
    <property type="entry name" value="PEBP"/>
</dbReference>
<proteinExistence type="predicted"/>
<keyword evidence="1" id="KW-0732">Signal</keyword>
<dbReference type="PANTHER" id="PTHR30289:SF1">
    <property type="entry name" value="PEBP (PHOSPHATIDYLETHANOLAMINE-BINDING PROTEIN) FAMILY PROTEIN"/>
    <property type="match status" value="1"/>
</dbReference>
<dbReference type="InterPro" id="IPR005247">
    <property type="entry name" value="YbhB_YbcL/LppC-like"/>
</dbReference>
<evidence type="ECO:0000256" key="1">
    <source>
        <dbReference type="SAM" id="SignalP"/>
    </source>
</evidence>
<feature type="signal peptide" evidence="1">
    <location>
        <begin position="1"/>
        <end position="22"/>
    </location>
</feature>
<accession>A0ABU0VHR9</accession>
<dbReference type="Gene3D" id="3.90.280.10">
    <property type="entry name" value="PEBP-like"/>
    <property type="match status" value="1"/>
</dbReference>
<dbReference type="EMBL" id="JAVCZN010000002">
    <property type="protein sequence ID" value="MDQ1860981.1"/>
    <property type="molecule type" value="Genomic_DNA"/>
</dbReference>
<dbReference type="RefSeq" id="WP_089194811.1">
    <property type="nucleotide sequence ID" value="NZ_CP070508.1"/>
</dbReference>
<evidence type="ECO:0000313" key="3">
    <source>
        <dbReference type="Proteomes" id="UP001177872"/>
    </source>
</evidence>
<dbReference type="InterPro" id="IPR036610">
    <property type="entry name" value="PEBP-like_sf"/>
</dbReference>
<name>A0ABU0VHR9_9GAMM</name>
<dbReference type="PANTHER" id="PTHR30289">
    <property type="entry name" value="UNCHARACTERIZED PROTEIN YBCL-RELATED"/>
    <property type="match status" value="1"/>
</dbReference>
<dbReference type="Pfam" id="PF01161">
    <property type="entry name" value="PBP"/>
    <property type="match status" value="1"/>
</dbReference>
<dbReference type="GeneID" id="64308107"/>
<dbReference type="SUPFAM" id="SSF49777">
    <property type="entry name" value="PEBP-like"/>
    <property type="match status" value="1"/>
</dbReference>
<dbReference type="CDD" id="cd00865">
    <property type="entry name" value="PEBP_bact_arch"/>
    <property type="match status" value="1"/>
</dbReference>
<keyword evidence="3" id="KW-1185">Reference proteome</keyword>
<gene>
    <name evidence="2" type="ORF">Q6237_08290</name>
</gene>
<feature type="chain" id="PRO_5047296901" evidence="1">
    <location>
        <begin position="23"/>
        <end position="187"/>
    </location>
</feature>
<dbReference type="NCBIfam" id="TIGR00481">
    <property type="entry name" value="YbhB/YbcL family Raf kinase inhibitor-like protein"/>
    <property type="match status" value="1"/>
</dbReference>
<sequence>MNIRIMAAMAVLSCTFAGSAMAEGTFILSSPQVNDGHFTQNQLLSNDYGFGCSGNNRSPALRWQGAPAGTRSFALQIYDRDAPTGLGWVHWQVVNIPADIAALPAGIGAHNEGLPGNAIQTRTDFGVPGYGGPCPPVGSTHRYVITLTALKTDRLPAITPDATPALVGYMTQSNALASAQLEVRQSR</sequence>
<protein>
    <submittedName>
        <fullName evidence="2">YbhB/YbcL family Raf kinase inhibitor-like protein</fullName>
    </submittedName>
</protein>